<reference evidence="3 4" key="1">
    <citation type="submission" date="2021-09" db="EMBL/GenBank/DDBJ databases">
        <title>Genomic insights and catalytic innovation underlie evolution of tropane alkaloids biosynthesis.</title>
        <authorList>
            <person name="Wang Y.-J."/>
            <person name="Tian T."/>
            <person name="Huang J.-P."/>
            <person name="Huang S.-X."/>
        </authorList>
    </citation>
    <scope>NUCLEOTIDE SEQUENCE [LARGE SCALE GENOMIC DNA]</scope>
    <source>
        <strain evidence="3">KIB-2018</strain>
        <tissue evidence="3">Leaf</tissue>
    </source>
</reference>
<name>A0AAV8TP79_9ROSI</name>
<evidence type="ECO:0000256" key="1">
    <source>
        <dbReference type="SAM" id="MobiDB-lite"/>
    </source>
</evidence>
<comment type="caution">
    <text evidence="3">The sequence shown here is derived from an EMBL/GenBank/DDBJ whole genome shotgun (WGS) entry which is preliminary data.</text>
</comment>
<keyword evidence="2" id="KW-0732">Signal</keyword>
<feature type="compositionally biased region" description="Acidic residues" evidence="1">
    <location>
        <begin position="17"/>
        <end position="27"/>
    </location>
</feature>
<feature type="signal peptide" evidence="2">
    <location>
        <begin position="1"/>
        <end position="19"/>
    </location>
</feature>
<sequence>MPFWLLNIFLLAGFDDQPGEEEEEEEDRYSFSRSDGCHSKGASLRVPDFSRLAWKDKDAIAESSYFWAKYPVISNNCS</sequence>
<dbReference type="EMBL" id="JAIWQS010000004">
    <property type="protein sequence ID" value="KAJ8768772.1"/>
    <property type="molecule type" value="Genomic_DNA"/>
</dbReference>
<evidence type="ECO:0000313" key="4">
    <source>
        <dbReference type="Proteomes" id="UP001159364"/>
    </source>
</evidence>
<feature type="region of interest" description="Disordered" evidence="1">
    <location>
        <begin position="17"/>
        <end position="40"/>
    </location>
</feature>
<dbReference type="AlphaFoldDB" id="A0AAV8TP79"/>
<organism evidence="3 4">
    <name type="scientific">Erythroxylum novogranatense</name>
    <dbReference type="NCBI Taxonomy" id="1862640"/>
    <lineage>
        <taxon>Eukaryota</taxon>
        <taxon>Viridiplantae</taxon>
        <taxon>Streptophyta</taxon>
        <taxon>Embryophyta</taxon>
        <taxon>Tracheophyta</taxon>
        <taxon>Spermatophyta</taxon>
        <taxon>Magnoliopsida</taxon>
        <taxon>eudicotyledons</taxon>
        <taxon>Gunneridae</taxon>
        <taxon>Pentapetalae</taxon>
        <taxon>rosids</taxon>
        <taxon>fabids</taxon>
        <taxon>Malpighiales</taxon>
        <taxon>Erythroxylaceae</taxon>
        <taxon>Erythroxylum</taxon>
    </lineage>
</organism>
<feature type="chain" id="PRO_5043429134" evidence="2">
    <location>
        <begin position="20"/>
        <end position="78"/>
    </location>
</feature>
<dbReference type="Proteomes" id="UP001159364">
    <property type="component" value="Linkage Group LG04"/>
</dbReference>
<proteinExistence type="predicted"/>
<evidence type="ECO:0000256" key="2">
    <source>
        <dbReference type="SAM" id="SignalP"/>
    </source>
</evidence>
<protein>
    <submittedName>
        <fullName evidence="3">Uncharacterized protein</fullName>
    </submittedName>
</protein>
<evidence type="ECO:0000313" key="3">
    <source>
        <dbReference type="EMBL" id="KAJ8768772.1"/>
    </source>
</evidence>
<accession>A0AAV8TP79</accession>
<gene>
    <name evidence="3" type="ORF">K2173_023676</name>
</gene>
<keyword evidence="4" id="KW-1185">Reference proteome</keyword>